<reference evidence="8" key="2">
    <citation type="submission" date="2020-09" db="EMBL/GenBank/DDBJ databases">
        <authorList>
            <person name="Sun Q."/>
            <person name="Zhou Y."/>
        </authorList>
    </citation>
    <scope>NUCLEOTIDE SEQUENCE</scope>
    <source>
        <strain evidence="8">CGMCC 1.15794</strain>
    </source>
</reference>
<name>A0A917IGE8_9MICO</name>
<dbReference type="InterPro" id="IPR007168">
    <property type="entry name" value="Phageshock_PspC_N"/>
</dbReference>
<feature type="transmembrane region" description="Helical" evidence="6">
    <location>
        <begin position="34"/>
        <end position="57"/>
    </location>
</feature>
<dbReference type="RefSeq" id="WP_188755941.1">
    <property type="nucleotide sequence ID" value="NZ_BMJY01000006.1"/>
</dbReference>
<keyword evidence="4 6" id="KW-1133">Transmembrane helix</keyword>
<dbReference type="AlphaFoldDB" id="A0A917IGE8"/>
<dbReference type="EMBL" id="BMJY01000006">
    <property type="protein sequence ID" value="GGH43743.1"/>
    <property type="molecule type" value="Genomic_DNA"/>
</dbReference>
<organism evidence="8 9">
    <name type="scientific">Microbacterium album</name>
    <dbReference type="NCBI Taxonomy" id="2053191"/>
    <lineage>
        <taxon>Bacteria</taxon>
        <taxon>Bacillati</taxon>
        <taxon>Actinomycetota</taxon>
        <taxon>Actinomycetes</taxon>
        <taxon>Micrococcales</taxon>
        <taxon>Microbacteriaceae</taxon>
        <taxon>Microbacterium</taxon>
    </lineage>
</organism>
<reference evidence="8" key="1">
    <citation type="journal article" date="2014" name="Int. J. Syst. Evol. Microbiol.">
        <title>Complete genome sequence of Corynebacterium casei LMG S-19264T (=DSM 44701T), isolated from a smear-ripened cheese.</title>
        <authorList>
            <consortium name="US DOE Joint Genome Institute (JGI-PGF)"/>
            <person name="Walter F."/>
            <person name="Albersmeier A."/>
            <person name="Kalinowski J."/>
            <person name="Ruckert C."/>
        </authorList>
    </citation>
    <scope>NUCLEOTIDE SEQUENCE</scope>
    <source>
        <strain evidence="8">CGMCC 1.15794</strain>
    </source>
</reference>
<evidence type="ECO:0000259" key="7">
    <source>
        <dbReference type="Pfam" id="PF04024"/>
    </source>
</evidence>
<accession>A0A917IGE8</accession>
<gene>
    <name evidence="8" type="ORF">GCM10010921_17930</name>
</gene>
<evidence type="ECO:0000313" key="9">
    <source>
        <dbReference type="Proteomes" id="UP000657592"/>
    </source>
</evidence>
<evidence type="ECO:0000256" key="3">
    <source>
        <dbReference type="ARBA" id="ARBA00022692"/>
    </source>
</evidence>
<comment type="subcellular location">
    <subcellularLocation>
        <location evidence="1">Cell membrane</location>
        <topology evidence="1">Single-pass membrane protein</topology>
    </subcellularLocation>
</comment>
<sequence length="60" mass="6798">MPKLLVRRRQDRIIAGVCSVVADRFDISPTPVRVLAVLGLFFFGWTIPVYIALWVVIPSE</sequence>
<evidence type="ECO:0000256" key="4">
    <source>
        <dbReference type="ARBA" id="ARBA00022989"/>
    </source>
</evidence>
<dbReference type="GO" id="GO:0005886">
    <property type="term" value="C:plasma membrane"/>
    <property type="evidence" value="ECO:0007669"/>
    <property type="project" value="UniProtKB-SubCell"/>
</dbReference>
<evidence type="ECO:0000256" key="1">
    <source>
        <dbReference type="ARBA" id="ARBA00004162"/>
    </source>
</evidence>
<dbReference type="Pfam" id="PF04024">
    <property type="entry name" value="PspC"/>
    <property type="match status" value="1"/>
</dbReference>
<keyword evidence="9" id="KW-1185">Reference proteome</keyword>
<dbReference type="InterPro" id="IPR052027">
    <property type="entry name" value="PspC"/>
</dbReference>
<proteinExistence type="predicted"/>
<dbReference type="Proteomes" id="UP000657592">
    <property type="component" value="Unassembled WGS sequence"/>
</dbReference>
<keyword evidence="5 6" id="KW-0472">Membrane</keyword>
<evidence type="ECO:0000256" key="6">
    <source>
        <dbReference type="SAM" id="Phobius"/>
    </source>
</evidence>
<evidence type="ECO:0000256" key="2">
    <source>
        <dbReference type="ARBA" id="ARBA00022475"/>
    </source>
</evidence>
<evidence type="ECO:0000313" key="8">
    <source>
        <dbReference type="EMBL" id="GGH43743.1"/>
    </source>
</evidence>
<keyword evidence="3 6" id="KW-0812">Transmembrane</keyword>
<dbReference type="PANTHER" id="PTHR33885:SF3">
    <property type="entry name" value="PHAGE SHOCK PROTEIN C"/>
    <property type="match status" value="1"/>
</dbReference>
<keyword evidence="2" id="KW-1003">Cell membrane</keyword>
<dbReference type="PANTHER" id="PTHR33885">
    <property type="entry name" value="PHAGE SHOCK PROTEIN C"/>
    <property type="match status" value="1"/>
</dbReference>
<feature type="domain" description="Phage shock protein PspC N-terminal" evidence="7">
    <location>
        <begin position="5"/>
        <end position="60"/>
    </location>
</feature>
<protein>
    <submittedName>
        <fullName evidence="8">PspC domain-containing protein</fullName>
    </submittedName>
</protein>
<evidence type="ECO:0000256" key="5">
    <source>
        <dbReference type="ARBA" id="ARBA00023136"/>
    </source>
</evidence>
<comment type="caution">
    <text evidence="8">The sequence shown here is derived from an EMBL/GenBank/DDBJ whole genome shotgun (WGS) entry which is preliminary data.</text>
</comment>